<keyword evidence="8" id="KW-1185">Reference proteome</keyword>
<dbReference type="InterPro" id="IPR016024">
    <property type="entry name" value="ARM-type_fold"/>
</dbReference>
<dbReference type="GO" id="GO:0007064">
    <property type="term" value="P:mitotic sister chromatid cohesion"/>
    <property type="evidence" value="ECO:0007669"/>
    <property type="project" value="InterPro"/>
</dbReference>
<dbReference type="GO" id="GO:0051301">
    <property type="term" value="P:cell division"/>
    <property type="evidence" value="ECO:0007669"/>
    <property type="project" value="UniProtKB-KW"/>
</dbReference>
<dbReference type="GO" id="GO:0000785">
    <property type="term" value="C:chromatin"/>
    <property type="evidence" value="ECO:0007669"/>
    <property type="project" value="TreeGrafter"/>
</dbReference>
<feature type="compositionally biased region" description="Acidic residues" evidence="6">
    <location>
        <begin position="1312"/>
        <end position="1321"/>
    </location>
</feature>
<comment type="caution">
    <text evidence="7">The sequence shown here is derived from an EMBL/GenBank/DDBJ whole genome shotgun (WGS) entry which is preliminary data.</text>
</comment>
<evidence type="ECO:0000256" key="4">
    <source>
        <dbReference type="ARBA" id="ARBA00023242"/>
    </source>
</evidence>
<evidence type="ECO:0000256" key="6">
    <source>
        <dbReference type="SAM" id="MobiDB-lite"/>
    </source>
</evidence>
<gene>
    <name evidence="7" type="ORF">TCAL_13397</name>
</gene>
<evidence type="ECO:0000256" key="5">
    <source>
        <dbReference type="ARBA" id="ARBA00023306"/>
    </source>
</evidence>
<keyword evidence="3" id="KW-0498">Mitosis</keyword>
<keyword evidence="2" id="KW-0132">Cell division</keyword>
<feature type="compositionally biased region" description="Basic and acidic residues" evidence="6">
    <location>
        <begin position="1322"/>
        <end position="1334"/>
    </location>
</feature>
<comment type="subcellular location">
    <subcellularLocation>
        <location evidence="1">Nucleus</location>
    </subcellularLocation>
</comment>
<feature type="compositionally biased region" description="Polar residues" evidence="6">
    <location>
        <begin position="1249"/>
        <end position="1285"/>
    </location>
</feature>
<dbReference type="GO" id="GO:0006281">
    <property type="term" value="P:DNA repair"/>
    <property type="evidence" value="ECO:0007669"/>
    <property type="project" value="TreeGrafter"/>
</dbReference>
<evidence type="ECO:0000256" key="1">
    <source>
        <dbReference type="ARBA" id="ARBA00004123"/>
    </source>
</evidence>
<dbReference type="PANTHER" id="PTHR12663">
    <property type="entry name" value="ANDROGEN INDUCED INHIBITOR OF PROLIFERATION AS3 / PDS5-RELATED"/>
    <property type="match status" value="1"/>
</dbReference>
<evidence type="ECO:0000313" key="8">
    <source>
        <dbReference type="Proteomes" id="UP000318571"/>
    </source>
</evidence>
<evidence type="ECO:0000256" key="2">
    <source>
        <dbReference type="ARBA" id="ARBA00022618"/>
    </source>
</evidence>
<dbReference type="Gene3D" id="1.25.10.10">
    <property type="entry name" value="Leucine-rich Repeat Variant"/>
    <property type="match status" value="1"/>
</dbReference>
<dbReference type="InterPro" id="IPR011989">
    <property type="entry name" value="ARM-like"/>
</dbReference>
<dbReference type="Proteomes" id="UP000318571">
    <property type="component" value="Chromosome 3"/>
</dbReference>
<evidence type="ECO:0008006" key="9">
    <source>
        <dbReference type="Google" id="ProtNLM"/>
    </source>
</evidence>
<sequence length="1377" mass="155612">MWIRSGDDVIPNFGHDFLGFMANAGIVEEFGVVRGDFEMANRRAHHDLVTIVYPPGCREVSEDLGPDEMIRRLKTLAHTFQTLSQAEDESTYADYTPLAIHLADDSYLNNSSRDVQLLVACCIADILRIFAPEAPYKDTKQIKTIFYFLIKQLGGLRDPKDPAFKRYFYLLENLAYVKSFNMCFDLEDCSEIFCALFQLMFKIVNGEHSGKVKSFMLDVLTPLITEADFVSNELLDIILINIVDPQKSQQKNAYSLAKDLVVKTSATLEPYIQQFFNQVLILGKVDQKLQISRKVYDLIYELNHICPRILLTVLPQLEFKLKSTEEVDRMGSVALLARMFSEVNSNLATNHRQLWLAFLGRYNDISVAIRIKCVQYTMHFLLNHPELIGDIKDTLELRQHDPEENVRYEVVMAIVTTAKRDFDVVSRSEELLNFVKERTLDKRFKIRKEAISGLAMIYRKHLSNPQNVPEATKNAVTWIKDKILHGYYMQGMEDRLLVERLLNTCLVPFNMDTTERMKKLFLLFATIDENACKAFIEIQKNQFVVRKCVSELVALHRLPPSEKRDREIKIKIQATAKHLPEPVKATEFIRKLSAHLLTDKVMLANMEKITDGVLSCSECMATVNQVLKKLGSPIMTNLYYGTVKQLLERISSVMVDDVAIRELAGLVQEALNAGDILEELGLDSSRAGERGLRLLMVLSFVFAPHYMYTDVLNKIVGLLKTPADFVAPLALSVLTYIGKHKPLGDDFPSILQTLTPICKDFVNNGTPKQAKQSIKCLFMNATETQDAVFTEILEIIKTNLDPAKGDQYRTAIVALGHVAFHLPDKFPIQIKNLVSRKIVKELLIQDRTEVSSQGKLKSLEFVGYDRVDREFQVHVDGSLAWCDEEDLPLETRCKMEGMKMMARWLIGLKDDKDDDKTNSVTISAHKTFRILNAFVSNKGDLREEGKPSPAERAWFRLAAGCAILKICEQKGVGDKYTLDQFYTLSTLFTDPIPQVRERILIKLHKGLGRGIPNKCLPLDFMGLYALAGLDTDKKLLHMARQYMTIDIGKRKDYVKSLMMSGAADKFSNQIHRIMPDYMIVFAIPLLTHYHGFPVYDDEEALKKLQSALWFIMEPLMTKNDNFSFGFYKTLIEKIKNHSDARNADDEATNYKLWSMCDLAMGILISKTSNYELKEFPADLEIPRLFYTPPDDPNFVNVLNYLPADMMAKIPKKSSMINYIPTVSAQAVMVKKDKGGASVNNATTAGTSSSAINVVTENPLPSSDNDANGTTESQTIYDPDPSQESNGRVPRKRGRPPGSTKVAAASPVTAEDTHEEEDEAGREEEKGQKDDEKADPIPAKRARSTRAGGTKEKDNTPVQEEPATTSGRPRRAAAAVKK</sequence>
<dbReference type="PANTHER" id="PTHR12663:SF0">
    <property type="entry name" value="PRECOCIOUS DISSOCIATION OF SISTERS 5, ISOFORM A"/>
    <property type="match status" value="1"/>
</dbReference>
<organism evidence="7 8">
    <name type="scientific">Tigriopus californicus</name>
    <name type="common">Marine copepod</name>
    <dbReference type="NCBI Taxonomy" id="6832"/>
    <lineage>
        <taxon>Eukaryota</taxon>
        <taxon>Metazoa</taxon>
        <taxon>Ecdysozoa</taxon>
        <taxon>Arthropoda</taxon>
        <taxon>Crustacea</taxon>
        <taxon>Multicrustacea</taxon>
        <taxon>Hexanauplia</taxon>
        <taxon>Copepoda</taxon>
        <taxon>Harpacticoida</taxon>
        <taxon>Harpacticidae</taxon>
        <taxon>Tigriopus</taxon>
    </lineage>
</organism>
<dbReference type="CDD" id="cd19953">
    <property type="entry name" value="PDS5"/>
    <property type="match status" value="1"/>
</dbReference>
<evidence type="ECO:0000313" key="7">
    <source>
        <dbReference type="EMBL" id="TRY72983.1"/>
    </source>
</evidence>
<keyword evidence="4" id="KW-0539">Nucleus</keyword>
<dbReference type="OMA" id="YPPAYNM"/>
<keyword evidence="5" id="KW-0131">Cell cycle</keyword>
<protein>
    <recommendedName>
        <fullName evidence="9">Sister chromatid cohesion protein</fullName>
    </recommendedName>
</protein>
<dbReference type="GO" id="GO:0005634">
    <property type="term" value="C:nucleus"/>
    <property type="evidence" value="ECO:0007669"/>
    <property type="project" value="UniProtKB-SubCell"/>
</dbReference>
<evidence type="ECO:0000256" key="3">
    <source>
        <dbReference type="ARBA" id="ARBA00022776"/>
    </source>
</evidence>
<proteinExistence type="predicted"/>
<dbReference type="STRING" id="6832.A0A553P5M6"/>
<accession>A0A553P5M6</accession>
<reference evidence="7 8" key="1">
    <citation type="journal article" date="2018" name="Nat. Ecol. Evol.">
        <title>Genomic signatures of mitonuclear coevolution across populations of Tigriopus californicus.</title>
        <authorList>
            <person name="Barreto F.S."/>
            <person name="Watson E.T."/>
            <person name="Lima T.G."/>
            <person name="Willett C.S."/>
            <person name="Edmands S."/>
            <person name="Li W."/>
            <person name="Burton R.S."/>
        </authorList>
    </citation>
    <scope>NUCLEOTIDE SEQUENCE [LARGE SCALE GENOMIC DNA]</scope>
    <source>
        <strain evidence="7 8">San Diego</strain>
    </source>
</reference>
<dbReference type="Pfam" id="PF20168">
    <property type="entry name" value="PDS5"/>
    <property type="match status" value="1"/>
</dbReference>
<dbReference type="SUPFAM" id="SSF48371">
    <property type="entry name" value="ARM repeat"/>
    <property type="match status" value="1"/>
</dbReference>
<dbReference type="EMBL" id="VCGU01000007">
    <property type="protein sequence ID" value="TRY72983.1"/>
    <property type="molecule type" value="Genomic_DNA"/>
</dbReference>
<name>A0A553P5M6_TIGCA</name>
<dbReference type="InterPro" id="IPR039776">
    <property type="entry name" value="Pds5"/>
</dbReference>
<feature type="compositionally biased region" description="Polar residues" evidence="6">
    <location>
        <begin position="1355"/>
        <end position="1366"/>
    </location>
</feature>
<feature type="region of interest" description="Disordered" evidence="6">
    <location>
        <begin position="1249"/>
        <end position="1377"/>
    </location>
</feature>
<feature type="compositionally biased region" description="Basic residues" evidence="6">
    <location>
        <begin position="1367"/>
        <end position="1377"/>
    </location>
</feature>